<dbReference type="RefSeq" id="WP_183321416.1">
    <property type="nucleotide sequence ID" value="NZ_JACHVQ010000002.1"/>
</dbReference>
<sequence>MPLTDREIEELTLAERLALVHRLRHGEVVDAVRAPVVRKARRGRAVALTVTAVATALLVPWTAYLALSLPEHYESHAWRLTWVGFDVLLMVLLGLTAFFAWRKRMLVVLTSFAAGVLLLADAWFDVTTADRDSVHLSVASAIVVEIPLAIFLMGMAIGISWRVARLLNALTGDGPTGRWRMPINAQVMSEGDDRHGPRQGVDITNGK</sequence>
<dbReference type="AlphaFoldDB" id="A0A839N5M1"/>
<feature type="transmembrane region" description="Helical" evidence="1">
    <location>
        <begin position="136"/>
        <end position="159"/>
    </location>
</feature>
<name>A0A839N5M1_9MICO</name>
<evidence type="ECO:0000313" key="2">
    <source>
        <dbReference type="EMBL" id="MBB2893048.1"/>
    </source>
</evidence>
<gene>
    <name evidence="2" type="ORF">FHU39_003066</name>
</gene>
<feature type="transmembrane region" description="Helical" evidence="1">
    <location>
        <begin position="45"/>
        <end position="67"/>
    </location>
</feature>
<dbReference type="Proteomes" id="UP000559182">
    <property type="component" value="Unassembled WGS sequence"/>
</dbReference>
<dbReference type="EMBL" id="JACHVQ010000002">
    <property type="protein sequence ID" value="MBB2893048.1"/>
    <property type="molecule type" value="Genomic_DNA"/>
</dbReference>
<keyword evidence="1" id="KW-0472">Membrane</keyword>
<evidence type="ECO:0000256" key="1">
    <source>
        <dbReference type="SAM" id="Phobius"/>
    </source>
</evidence>
<keyword evidence="1" id="KW-0812">Transmembrane</keyword>
<evidence type="ECO:0000313" key="3">
    <source>
        <dbReference type="Proteomes" id="UP000559182"/>
    </source>
</evidence>
<feature type="transmembrane region" description="Helical" evidence="1">
    <location>
        <begin position="106"/>
        <end position="124"/>
    </location>
</feature>
<organism evidence="2 3">
    <name type="scientific">Flexivirga oryzae</name>
    <dbReference type="NCBI Taxonomy" id="1794944"/>
    <lineage>
        <taxon>Bacteria</taxon>
        <taxon>Bacillati</taxon>
        <taxon>Actinomycetota</taxon>
        <taxon>Actinomycetes</taxon>
        <taxon>Micrococcales</taxon>
        <taxon>Dermacoccaceae</taxon>
        <taxon>Flexivirga</taxon>
    </lineage>
</organism>
<accession>A0A839N5M1</accession>
<protein>
    <submittedName>
        <fullName evidence="2">MFS family permease</fullName>
    </submittedName>
</protein>
<reference evidence="2 3" key="1">
    <citation type="submission" date="2020-08" db="EMBL/GenBank/DDBJ databases">
        <title>Sequencing the genomes of 1000 actinobacteria strains.</title>
        <authorList>
            <person name="Klenk H.-P."/>
        </authorList>
    </citation>
    <scope>NUCLEOTIDE SEQUENCE [LARGE SCALE GENOMIC DNA]</scope>
    <source>
        <strain evidence="2 3">DSM 105369</strain>
    </source>
</reference>
<keyword evidence="3" id="KW-1185">Reference proteome</keyword>
<proteinExistence type="predicted"/>
<keyword evidence="1" id="KW-1133">Transmembrane helix</keyword>
<feature type="transmembrane region" description="Helical" evidence="1">
    <location>
        <begin position="79"/>
        <end position="99"/>
    </location>
</feature>
<comment type="caution">
    <text evidence="2">The sequence shown here is derived from an EMBL/GenBank/DDBJ whole genome shotgun (WGS) entry which is preliminary data.</text>
</comment>